<accession>A0A438C1Z4</accession>
<comment type="caution">
    <text evidence="2">The sequence shown here is derived from an EMBL/GenBank/DDBJ whole genome shotgun (WGS) entry which is preliminary data.</text>
</comment>
<evidence type="ECO:0000256" key="1">
    <source>
        <dbReference type="SAM" id="Phobius"/>
    </source>
</evidence>
<keyword evidence="1" id="KW-1133">Transmembrane helix</keyword>
<dbReference type="Proteomes" id="UP000288805">
    <property type="component" value="Unassembled WGS sequence"/>
</dbReference>
<gene>
    <name evidence="2" type="ORF">CK203_069169</name>
</gene>
<evidence type="ECO:0000313" key="2">
    <source>
        <dbReference type="EMBL" id="RVW17250.1"/>
    </source>
</evidence>
<dbReference type="EMBL" id="QGNW01002579">
    <property type="protein sequence ID" value="RVW17250.1"/>
    <property type="molecule type" value="Genomic_DNA"/>
</dbReference>
<proteinExistence type="predicted"/>
<keyword evidence="1" id="KW-0812">Transmembrane</keyword>
<name>A0A438C1Z4_VITVI</name>
<reference evidence="2 3" key="1">
    <citation type="journal article" date="2018" name="PLoS Genet.">
        <title>Population sequencing reveals clonal diversity and ancestral inbreeding in the grapevine cultivar Chardonnay.</title>
        <authorList>
            <person name="Roach M.J."/>
            <person name="Johnson D.L."/>
            <person name="Bohlmann J."/>
            <person name="van Vuuren H.J."/>
            <person name="Jones S.J."/>
            <person name="Pretorius I.S."/>
            <person name="Schmidt S.A."/>
            <person name="Borneman A.R."/>
        </authorList>
    </citation>
    <scope>NUCLEOTIDE SEQUENCE [LARGE SCALE GENOMIC DNA]</scope>
    <source>
        <strain evidence="3">cv. Chardonnay</strain>
        <tissue evidence="2">Leaf</tissue>
    </source>
</reference>
<evidence type="ECO:0000313" key="3">
    <source>
        <dbReference type="Proteomes" id="UP000288805"/>
    </source>
</evidence>
<dbReference type="AlphaFoldDB" id="A0A438C1Z4"/>
<organism evidence="2 3">
    <name type="scientific">Vitis vinifera</name>
    <name type="common">Grape</name>
    <dbReference type="NCBI Taxonomy" id="29760"/>
    <lineage>
        <taxon>Eukaryota</taxon>
        <taxon>Viridiplantae</taxon>
        <taxon>Streptophyta</taxon>
        <taxon>Embryophyta</taxon>
        <taxon>Tracheophyta</taxon>
        <taxon>Spermatophyta</taxon>
        <taxon>Magnoliopsida</taxon>
        <taxon>eudicotyledons</taxon>
        <taxon>Gunneridae</taxon>
        <taxon>Pentapetalae</taxon>
        <taxon>rosids</taxon>
        <taxon>Vitales</taxon>
        <taxon>Vitaceae</taxon>
        <taxon>Viteae</taxon>
        <taxon>Vitis</taxon>
    </lineage>
</organism>
<protein>
    <submittedName>
        <fullName evidence="2">Uncharacterized protein</fullName>
    </submittedName>
</protein>
<feature type="transmembrane region" description="Helical" evidence="1">
    <location>
        <begin position="40"/>
        <end position="62"/>
    </location>
</feature>
<keyword evidence="1" id="KW-0472">Membrane</keyword>
<sequence>MGNPKSFKIPINSPLATALKSSISHKLLEFLGNYTDDVLAILWIECKGFLVVASALCIMLFMKPSIGNLYILVEMSKAYNELRSILQCSFVMESIEIKLEMIWRHFLENGVRNLYHGMILDLLHPH</sequence>